<dbReference type="AlphaFoldDB" id="A0AAV4DV52"/>
<evidence type="ECO:0000313" key="2">
    <source>
        <dbReference type="EMBL" id="GFO48153.1"/>
    </source>
</evidence>
<evidence type="ECO:0000256" key="1">
    <source>
        <dbReference type="SAM" id="MobiDB-lite"/>
    </source>
</evidence>
<reference evidence="2 3" key="1">
    <citation type="journal article" date="2021" name="Elife">
        <title>Chloroplast acquisition without the gene transfer in kleptoplastic sea slugs, Plakobranchus ocellatus.</title>
        <authorList>
            <person name="Maeda T."/>
            <person name="Takahashi S."/>
            <person name="Yoshida T."/>
            <person name="Shimamura S."/>
            <person name="Takaki Y."/>
            <person name="Nagai Y."/>
            <person name="Toyoda A."/>
            <person name="Suzuki Y."/>
            <person name="Arimoto A."/>
            <person name="Ishii H."/>
            <person name="Satoh N."/>
            <person name="Nishiyama T."/>
            <person name="Hasebe M."/>
            <person name="Maruyama T."/>
            <person name="Minagawa J."/>
            <person name="Obokata J."/>
            <person name="Shigenobu S."/>
        </authorList>
    </citation>
    <scope>NUCLEOTIDE SEQUENCE [LARGE SCALE GENOMIC DNA]</scope>
</reference>
<accession>A0AAV4DV52</accession>
<gene>
    <name evidence="2" type="ORF">PoB_007465800</name>
</gene>
<feature type="compositionally biased region" description="Polar residues" evidence="1">
    <location>
        <begin position="23"/>
        <end position="39"/>
    </location>
</feature>
<feature type="region of interest" description="Disordered" evidence="1">
    <location>
        <begin position="1"/>
        <end position="64"/>
    </location>
</feature>
<name>A0AAV4DV52_9GAST</name>
<evidence type="ECO:0000313" key="3">
    <source>
        <dbReference type="Proteomes" id="UP000735302"/>
    </source>
</evidence>
<proteinExistence type="predicted"/>
<dbReference type="Proteomes" id="UP000735302">
    <property type="component" value="Unassembled WGS sequence"/>
</dbReference>
<dbReference type="EMBL" id="BLXT01008374">
    <property type="protein sequence ID" value="GFO48153.1"/>
    <property type="molecule type" value="Genomic_DNA"/>
</dbReference>
<keyword evidence="3" id="KW-1185">Reference proteome</keyword>
<organism evidence="2 3">
    <name type="scientific">Plakobranchus ocellatus</name>
    <dbReference type="NCBI Taxonomy" id="259542"/>
    <lineage>
        <taxon>Eukaryota</taxon>
        <taxon>Metazoa</taxon>
        <taxon>Spiralia</taxon>
        <taxon>Lophotrochozoa</taxon>
        <taxon>Mollusca</taxon>
        <taxon>Gastropoda</taxon>
        <taxon>Heterobranchia</taxon>
        <taxon>Euthyneura</taxon>
        <taxon>Panpulmonata</taxon>
        <taxon>Sacoglossa</taxon>
        <taxon>Placobranchoidea</taxon>
        <taxon>Plakobranchidae</taxon>
        <taxon>Plakobranchus</taxon>
    </lineage>
</organism>
<comment type="caution">
    <text evidence="2">The sequence shown here is derived from an EMBL/GenBank/DDBJ whole genome shotgun (WGS) entry which is preliminary data.</text>
</comment>
<protein>
    <submittedName>
        <fullName evidence="2">Uncharacterized protein</fullName>
    </submittedName>
</protein>
<sequence>MSVPCRENKLTGNGTVTVAPDVSSLQGEQTDWSWNTCPNQRDVRLSGPPSGQGASGGDRTRDTRVAVDLRADSLATEPPMDQMLMQASIRGQGSIASTSSAILKHNLDRAS</sequence>